<keyword evidence="1" id="KW-0472">Membrane</keyword>
<feature type="transmembrane region" description="Helical" evidence="1">
    <location>
        <begin position="67"/>
        <end position="85"/>
    </location>
</feature>
<dbReference type="AlphaFoldDB" id="A0A6G1INB9"/>
<evidence type="ECO:0000256" key="1">
    <source>
        <dbReference type="SAM" id="Phobius"/>
    </source>
</evidence>
<accession>A0A6G1INB9</accession>
<organism evidence="2 3">
    <name type="scientific">Lentithecium fluviatile CBS 122367</name>
    <dbReference type="NCBI Taxonomy" id="1168545"/>
    <lineage>
        <taxon>Eukaryota</taxon>
        <taxon>Fungi</taxon>
        <taxon>Dikarya</taxon>
        <taxon>Ascomycota</taxon>
        <taxon>Pezizomycotina</taxon>
        <taxon>Dothideomycetes</taxon>
        <taxon>Pleosporomycetidae</taxon>
        <taxon>Pleosporales</taxon>
        <taxon>Massarineae</taxon>
        <taxon>Lentitheciaceae</taxon>
        <taxon>Lentithecium</taxon>
    </lineage>
</organism>
<protein>
    <submittedName>
        <fullName evidence="2">Uncharacterized protein</fullName>
    </submittedName>
</protein>
<reference evidence="2" key="1">
    <citation type="journal article" date="2020" name="Stud. Mycol.">
        <title>101 Dothideomycetes genomes: a test case for predicting lifestyles and emergence of pathogens.</title>
        <authorList>
            <person name="Haridas S."/>
            <person name="Albert R."/>
            <person name="Binder M."/>
            <person name="Bloem J."/>
            <person name="Labutti K."/>
            <person name="Salamov A."/>
            <person name="Andreopoulos B."/>
            <person name="Baker S."/>
            <person name="Barry K."/>
            <person name="Bills G."/>
            <person name="Bluhm B."/>
            <person name="Cannon C."/>
            <person name="Castanera R."/>
            <person name="Culley D."/>
            <person name="Daum C."/>
            <person name="Ezra D."/>
            <person name="Gonzalez J."/>
            <person name="Henrissat B."/>
            <person name="Kuo A."/>
            <person name="Liang C."/>
            <person name="Lipzen A."/>
            <person name="Lutzoni F."/>
            <person name="Magnuson J."/>
            <person name="Mondo S."/>
            <person name="Nolan M."/>
            <person name="Ohm R."/>
            <person name="Pangilinan J."/>
            <person name="Park H.-J."/>
            <person name="Ramirez L."/>
            <person name="Alfaro M."/>
            <person name="Sun H."/>
            <person name="Tritt A."/>
            <person name="Yoshinaga Y."/>
            <person name="Zwiers L.-H."/>
            <person name="Turgeon B."/>
            <person name="Goodwin S."/>
            <person name="Spatafora J."/>
            <person name="Crous P."/>
            <person name="Grigoriev I."/>
        </authorList>
    </citation>
    <scope>NUCLEOTIDE SEQUENCE</scope>
    <source>
        <strain evidence="2">CBS 122367</strain>
    </source>
</reference>
<keyword evidence="3" id="KW-1185">Reference proteome</keyword>
<proteinExistence type="predicted"/>
<dbReference type="Proteomes" id="UP000799291">
    <property type="component" value="Unassembled WGS sequence"/>
</dbReference>
<dbReference type="OrthoDB" id="3770097at2759"/>
<gene>
    <name evidence="2" type="ORF">K458DRAFT_393559</name>
</gene>
<evidence type="ECO:0000313" key="3">
    <source>
        <dbReference type="Proteomes" id="UP000799291"/>
    </source>
</evidence>
<sequence length="375" mass="42575">MATYTDAFGHGATATVEAPAPRTIPTAVINATEIRLDVNPTPSSISQYISQMTGQSDQDLFRWSVEVLWILLLASVPFVFIKAVRQKRRNVAAKAREREWAASLRNLWLTPSWFTFFGLCDLYILGVLPKGPWKAKPDKSLKSWPEKRYLRRLIHMGIVPLYIQDGGLDTRREKAPELADEGIGIKLPKYVQSKRRAYFEFLVPQARGYSKPEYQWENPRTTPFKQFIHALLTNRHSYIVNVSASGTDFAIDSSHPANTRTSPLEVGATSCMEALIPFKSDRILQPAKGQAKQTIDEFMEPGFAPLLETKGCPVVRVEVPDYRKRKLDEWVYGMAQQCGLGMVWTEDSLHAHASQWILENNLELPPYLIPLDDRV</sequence>
<keyword evidence="1" id="KW-1133">Transmembrane helix</keyword>
<keyword evidence="1" id="KW-0812">Transmembrane</keyword>
<evidence type="ECO:0000313" key="2">
    <source>
        <dbReference type="EMBL" id="KAF2679712.1"/>
    </source>
</evidence>
<dbReference type="EMBL" id="MU005601">
    <property type="protein sequence ID" value="KAF2679712.1"/>
    <property type="molecule type" value="Genomic_DNA"/>
</dbReference>
<feature type="transmembrane region" description="Helical" evidence="1">
    <location>
        <begin position="106"/>
        <end position="128"/>
    </location>
</feature>
<name>A0A6G1INB9_9PLEO</name>